<feature type="compositionally biased region" description="Polar residues" evidence="1">
    <location>
        <begin position="106"/>
        <end position="120"/>
    </location>
</feature>
<feature type="compositionally biased region" description="Polar residues" evidence="1">
    <location>
        <begin position="916"/>
        <end position="927"/>
    </location>
</feature>
<reference evidence="2 3" key="1">
    <citation type="submission" date="2021-07" db="EMBL/GenBank/DDBJ databases">
        <title>The Aristolochia fimbriata genome: insights into angiosperm evolution, floral development and chemical biosynthesis.</title>
        <authorList>
            <person name="Jiao Y."/>
        </authorList>
    </citation>
    <scope>NUCLEOTIDE SEQUENCE [LARGE SCALE GENOMIC DNA]</scope>
    <source>
        <strain evidence="2">IBCAS-2021</strain>
        <tissue evidence="2">Leaf</tissue>
    </source>
</reference>
<dbReference type="PANTHER" id="PTHR47188">
    <property type="entry name" value="PROTEIN TAR1"/>
    <property type="match status" value="1"/>
</dbReference>
<feature type="region of interest" description="Disordered" evidence="1">
    <location>
        <begin position="787"/>
        <end position="956"/>
    </location>
</feature>
<accession>A0AAV7DRI3</accession>
<feature type="region of interest" description="Disordered" evidence="1">
    <location>
        <begin position="713"/>
        <end position="749"/>
    </location>
</feature>
<feature type="compositionally biased region" description="Low complexity" evidence="1">
    <location>
        <begin position="866"/>
        <end position="875"/>
    </location>
</feature>
<dbReference type="Proteomes" id="UP000825729">
    <property type="component" value="Unassembled WGS sequence"/>
</dbReference>
<proteinExistence type="predicted"/>
<organism evidence="2 3">
    <name type="scientific">Aristolochia fimbriata</name>
    <name type="common">White veined hardy Dutchman's pipe vine</name>
    <dbReference type="NCBI Taxonomy" id="158543"/>
    <lineage>
        <taxon>Eukaryota</taxon>
        <taxon>Viridiplantae</taxon>
        <taxon>Streptophyta</taxon>
        <taxon>Embryophyta</taxon>
        <taxon>Tracheophyta</taxon>
        <taxon>Spermatophyta</taxon>
        <taxon>Magnoliopsida</taxon>
        <taxon>Magnoliidae</taxon>
        <taxon>Piperales</taxon>
        <taxon>Aristolochiaceae</taxon>
        <taxon>Aristolochia</taxon>
    </lineage>
</organism>
<sequence>MSSAGSAFARRANLEQKEGQCPPPTNGISKITLKVVVFHFSPAETAPTYPTPLKSFHKVGTRVKLNRVFFPADSAKPVPLAVVLLDSRRGAAPKGRSQIRPRPDAATTSLAQRGASSSPPTARRVGDWDPVPSPRANPFPSSGSILPTSLAYIVPSTRGCSPWRPDAVMSTTRRGRHFRSSGFQGQPGLPDTTRGVAICTGGAPPRLRAEVFLAAARVSLLIEAWLLPGGGVWVSARLGTVTRLFGSSRAASSAYQNGPLGALDSVARLNEAAAQSYLFKNFAAPGSSYPEGNFGGNQLLDGSISLRPYTQVRRAICRVGIAAGLHQSFLGRPSGIVHHLWSRQVCSHSNPSPEDLGGSAVQPARDPANQLPCALRVWCSPLTSHTCRRLLGPCFKAGRMGSPLAGAKKRAPVPPARASGGRSPPSSVREAAYPRAGSSARAWVARDQRRLGPNLPPYLGCIPKQPDFADSASRSRRGPGTTGLSPSLAPFHGTCARSVAKGGFCGTTIRAAKAARFSSWALPVKLAVTRGILQGLPVRGRQLPAGVLLSQGLLGPRLEPRRGQGEAEPPLSSCRSALGAKCFQPTSPGGQGRPICCAPATRPHRQRWGSRATGVGELRRAWRPGRCTLDLVASGATCVQRLRWFAGFCNSHQVSHFASFFIDREPRYPLPRVVLGYRVRGRDAKATPVGPRASSLNSTDRARWLFVCSRPGPSRAAGAEPVGAGREQRRGDSTGVYAPGQRPSPSGASCAASLSLVQWTSRALSAANRQRRPAIRTLHRTIQSLTELTRQIAPPTKNGHAPPPIESRKSSRSVNPYYVWTCTGGTTRQLRPGRASPGRRGESTCAHREDGPIDQPKPFLRLPLESNPNSPSPVNTMDQPGSILSRDRGASTTAPDRESPQHPGQGHRRSSKKLGDQTSFANPTKSIGTAAFTWVHEHFRRPAFEHTRRETKPEGK</sequence>
<feature type="compositionally biased region" description="Basic and acidic residues" evidence="1">
    <location>
        <begin position="935"/>
        <end position="956"/>
    </location>
</feature>
<evidence type="ECO:0000313" key="2">
    <source>
        <dbReference type="EMBL" id="KAG9438838.1"/>
    </source>
</evidence>
<feature type="region of interest" description="Disordered" evidence="1">
    <location>
        <begin position="1"/>
        <end position="26"/>
    </location>
</feature>
<dbReference type="GO" id="GO:0043457">
    <property type="term" value="P:regulation of cellular respiration"/>
    <property type="evidence" value="ECO:0007669"/>
    <property type="project" value="InterPro"/>
</dbReference>
<dbReference type="AlphaFoldDB" id="A0AAV7DRI3"/>
<dbReference type="PANTHER" id="PTHR47188:SF1">
    <property type="entry name" value="PROTEIN TAR1"/>
    <property type="match status" value="1"/>
</dbReference>
<feature type="region of interest" description="Disordered" evidence="1">
    <location>
        <begin position="90"/>
        <end position="142"/>
    </location>
</feature>
<keyword evidence="3" id="KW-1185">Reference proteome</keyword>
<comment type="caution">
    <text evidence="2">The sequence shown here is derived from an EMBL/GenBank/DDBJ whole genome shotgun (WGS) entry which is preliminary data.</text>
</comment>
<evidence type="ECO:0000313" key="3">
    <source>
        <dbReference type="Proteomes" id="UP000825729"/>
    </source>
</evidence>
<protein>
    <submittedName>
        <fullName evidence="2">Uncharacterized protein</fullName>
    </submittedName>
</protein>
<dbReference type="InterPro" id="IPR044792">
    <property type="entry name" value="TAR1"/>
</dbReference>
<gene>
    <name evidence="2" type="ORF">H6P81_021243</name>
</gene>
<dbReference type="EMBL" id="JAINDJ010000010">
    <property type="protein sequence ID" value="KAG9438838.1"/>
    <property type="molecule type" value="Genomic_DNA"/>
</dbReference>
<feature type="compositionally biased region" description="Basic and acidic residues" evidence="1">
    <location>
        <begin position="885"/>
        <end position="900"/>
    </location>
</feature>
<feature type="region of interest" description="Disordered" evidence="1">
    <location>
        <begin position="469"/>
        <end position="488"/>
    </location>
</feature>
<evidence type="ECO:0000256" key="1">
    <source>
        <dbReference type="SAM" id="MobiDB-lite"/>
    </source>
</evidence>
<name>A0AAV7DRI3_ARIFI</name>
<feature type="compositionally biased region" description="Basic and acidic residues" evidence="1">
    <location>
        <begin position="839"/>
        <end position="851"/>
    </location>
</feature>
<feature type="region of interest" description="Disordered" evidence="1">
    <location>
        <begin position="404"/>
        <end position="433"/>
    </location>
</feature>